<proteinExistence type="predicted"/>
<dbReference type="Proteomes" id="UP000199440">
    <property type="component" value="Unassembled WGS sequence"/>
</dbReference>
<dbReference type="GO" id="GO:0003955">
    <property type="term" value="F:NAD(P)H dehydrogenase (quinone) activity"/>
    <property type="evidence" value="ECO:0007669"/>
    <property type="project" value="TreeGrafter"/>
</dbReference>
<dbReference type="EMBL" id="FNGV01000006">
    <property type="protein sequence ID" value="SDM24246.1"/>
    <property type="molecule type" value="Genomic_DNA"/>
</dbReference>
<protein>
    <submittedName>
        <fullName evidence="3">Kef-type potassium/proton antiporter accessory protein, CPA2 family (TC 2.A.37.1)</fullName>
    </submittedName>
</protein>
<dbReference type="Gene3D" id="3.40.50.360">
    <property type="match status" value="1"/>
</dbReference>
<accession>A0A1G9RLW1</accession>
<keyword evidence="4" id="KW-1185">Reference proteome</keyword>
<evidence type="ECO:0000313" key="3">
    <source>
        <dbReference type="EMBL" id="SDM24246.1"/>
    </source>
</evidence>
<reference evidence="3 4" key="1">
    <citation type="submission" date="2016-10" db="EMBL/GenBank/DDBJ databases">
        <authorList>
            <person name="de Groot N.N."/>
        </authorList>
    </citation>
    <scope>NUCLEOTIDE SEQUENCE [LARGE SCALE GENOMIC DNA]</scope>
    <source>
        <strain evidence="3 4">DSM 19886</strain>
    </source>
</reference>
<gene>
    <name evidence="3" type="ORF">SAMN04488514_106198</name>
</gene>
<organism evidence="3 4">
    <name type="scientific">Kriegella aquimaris</name>
    <dbReference type="NCBI Taxonomy" id="192904"/>
    <lineage>
        <taxon>Bacteria</taxon>
        <taxon>Pseudomonadati</taxon>
        <taxon>Bacteroidota</taxon>
        <taxon>Flavobacteriia</taxon>
        <taxon>Flavobacteriales</taxon>
        <taxon>Flavobacteriaceae</taxon>
        <taxon>Kriegella</taxon>
    </lineage>
</organism>
<dbReference type="PANTHER" id="PTHR47307:SF1">
    <property type="entry name" value="GLUTATHIONE-REGULATED POTASSIUM-EFFLUX SYSTEM ANCILLARY PROTEIN KEFG"/>
    <property type="match status" value="1"/>
</dbReference>
<evidence type="ECO:0000256" key="1">
    <source>
        <dbReference type="ARBA" id="ARBA00023002"/>
    </source>
</evidence>
<dbReference type="InterPro" id="IPR003680">
    <property type="entry name" value="Flavodoxin_fold"/>
</dbReference>
<dbReference type="Pfam" id="PF02525">
    <property type="entry name" value="Flavodoxin_2"/>
    <property type="match status" value="1"/>
</dbReference>
<dbReference type="GO" id="GO:0010181">
    <property type="term" value="F:FMN binding"/>
    <property type="evidence" value="ECO:0007669"/>
    <property type="project" value="TreeGrafter"/>
</dbReference>
<dbReference type="RefSeq" id="WP_089890365.1">
    <property type="nucleotide sequence ID" value="NZ_FNGV01000006.1"/>
</dbReference>
<dbReference type="AlphaFoldDB" id="A0A1G9RLW1"/>
<dbReference type="InterPro" id="IPR029039">
    <property type="entry name" value="Flavoprotein-like_sf"/>
</dbReference>
<evidence type="ECO:0000313" key="4">
    <source>
        <dbReference type="Proteomes" id="UP000199440"/>
    </source>
</evidence>
<dbReference type="OrthoDB" id="652200at2"/>
<dbReference type="STRING" id="192904.SAMN04488514_106198"/>
<keyword evidence="1" id="KW-0560">Oxidoreductase</keyword>
<sequence length="200" mass="23098">MKKILILFAHPKFEKSRANLALVDHIKEIEGITFHDLYEQYPNFNVDVVAEQSLLDRHDVIIWHHPFYWYSCPPLMKQWIDMVLEFNWAYGPQGKALHGKTCLNVLTTGGSKEVYCSEGYNSFTVSQFLRPFEQTANLCGMMYLPPFAVMGTHNLTVEKLTEYAHSYGNLIELLKTDISVEDSQGYSFLNDIPKLKQVKL</sequence>
<dbReference type="GO" id="GO:0009055">
    <property type="term" value="F:electron transfer activity"/>
    <property type="evidence" value="ECO:0007669"/>
    <property type="project" value="TreeGrafter"/>
</dbReference>
<dbReference type="PANTHER" id="PTHR47307">
    <property type="entry name" value="GLUTATHIONE-REGULATED POTASSIUM-EFFLUX SYSTEM ANCILLARY PROTEIN KEFG"/>
    <property type="match status" value="1"/>
</dbReference>
<name>A0A1G9RLW1_9FLAO</name>
<dbReference type="SUPFAM" id="SSF52218">
    <property type="entry name" value="Flavoproteins"/>
    <property type="match status" value="1"/>
</dbReference>
<evidence type="ECO:0000259" key="2">
    <source>
        <dbReference type="Pfam" id="PF02525"/>
    </source>
</evidence>
<dbReference type="InterPro" id="IPR046980">
    <property type="entry name" value="KefG/KefF"/>
</dbReference>
<feature type="domain" description="Flavodoxin-like fold" evidence="2">
    <location>
        <begin position="2"/>
        <end position="168"/>
    </location>
</feature>